<dbReference type="GO" id="GO:0005737">
    <property type="term" value="C:cytoplasm"/>
    <property type="evidence" value="ECO:0007669"/>
    <property type="project" value="TreeGrafter"/>
</dbReference>
<name>A0A0M7AA33_9HYPH</name>
<dbReference type="InterPro" id="IPR036188">
    <property type="entry name" value="FAD/NAD-bd_sf"/>
</dbReference>
<dbReference type="Gene3D" id="3.30.9.10">
    <property type="entry name" value="D-Amino Acid Oxidase, subunit A, domain 2"/>
    <property type="match status" value="1"/>
</dbReference>
<feature type="domain" description="FAD dependent oxidoreductase" evidence="3">
    <location>
        <begin position="36"/>
        <end position="395"/>
    </location>
</feature>
<dbReference type="PANTHER" id="PTHR13847:SF281">
    <property type="entry name" value="FAD DEPENDENT OXIDOREDUCTASE DOMAIN-CONTAINING PROTEIN"/>
    <property type="match status" value="1"/>
</dbReference>
<evidence type="ECO:0000256" key="1">
    <source>
        <dbReference type="ARBA" id="ARBA00023002"/>
    </source>
</evidence>
<dbReference type="GO" id="GO:0016491">
    <property type="term" value="F:oxidoreductase activity"/>
    <property type="evidence" value="ECO:0007669"/>
    <property type="project" value="UniProtKB-KW"/>
</dbReference>
<organism evidence="4 5">
    <name type="scientific">Roseibium alexandrii</name>
    <dbReference type="NCBI Taxonomy" id="388408"/>
    <lineage>
        <taxon>Bacteria</taxon>
        <taxon>Pseudomonadati</taxon>
        <taxon>Pseudomonadota</taxon>
        <taxon>Alphaproteobacteria</taxon>
        <taxon>Hyphomicrobiales</taxon>
        <taxon>Stappiaceae</taxon>
        <taxon>Roseibium</taxon>
    </lineage>
</organism>
<dbReference type="EMBL" id="CXWD01000008">
    <property type="protein sequence ID" value="CTQ70484.1"/>
    <property type="molecule type" value="Genomic_DNA"/>
</dbReference>
<dbReference type="EC" id="1.4.3.-" evidence="4"/>
<keyword evidence="2" id="KW-1133">Transmembrane helix</keyword>
<dbReference type="PANTHER" id="PTHR13847">
    <property type="entry name" value="SARCOSINE DEHYDROGENASE-RELATED"/>
    <property type="match status" value="1"/>
</dbReference>
<dbReference type="InterPro" id="IPR006076">
    <property type="entry name" value="FAD-dep_OxRdtase"/>
</dbReference>
<evidence type="ECO:0000256" key="2">
    <source>
        <dbReference type="SAM" id="Phobius"/>
    </source>
</evidence>
<feature type="transmembrane region" description="Helical" evidence="2">
    <location>
        <begin position="29"/>
        <end position="51"/>
    </location>
</feature>
<dbReference type="AlphaFoldDB" id="A0A0M7AA33"/>
<sequence>MLQKTQDQRQLAGSYWEASRPALRTDRQLMGNALFDVAVIGAGFAGLSAAMKLAAAGVSVCVLEAEHVGYGASGRNGGFCCLGGTKLSVHQLVRRFGLEEARKFLAYQVAGINQVAQRLETWGIDADCHSKGEITLAHRPKDLDGLRAEAAYLKENFGIKSQVLDKAALDEEGYGGPGFHGGLHIPYGFALNPMAYLYGLADQVRRKGGRIYGKSPVNGMSRDGDRWRLDTEHGFVRAKGVVLAGNGYAKETVPKWMHGRTLPVMSSIHVTRPMSEDELSAQGWTSETMASDSRILLHYFRLMPDRRFLFGTRGGIFETEPSLKAMHKRARQDFESMFPAWENVESEYQWYGRVCLSRNLTPFVGEIPGMDGVYAAMGWHGSGIAMASLSGEKAAGLILGTVRPEDLPAALQQPFKRFPLPSLRKLYLQGAYWWYGYQDR</sequence>
<proteinExistence type="predicted"/>
<dbReference type="Gene3D" id="3.50.50.60">
    <property type="entry name" value="FAD/NAD(P)-binding domain"/>
    <property type="match status" value="1"/>
</dbReference>
<keyword evidence="1 4" id="KW-0560">Oxidoreductase</keyword>
<dbReference type="Pfam" id="PF01266">
    <property type="entry name" value="DAO"/>
    <property type="match status" value="1"/>
</dbReference>
<dbReference type="Proteomes" id="UP000053235">
    <property type="component" value="Unassembled WGS sequence"/>
</dbReference>
<reference evidence="5" key="1">
    <citation type="submission" date="2015-07" db="EMBL/GenBank/DDBJ databases">
        <authorList>
            <person name="Rodrigo-Torres Lidia"/>
            <person name="Arahal R.David."/>
        </authorList>
    </citation>
    <scope>NUCLEOTIDE SEQUENCE [LARGE SCALE GENOMIC DNA]</scope>
    <source>
        <strain evidence="5">CECT 5112</strain>
    </source>
</reference>
<keyword evidence="2" id="KW-0472">Membrane</keyword>
<evidence type="ECO:0000259" key="3">
    <source>
        <dbReference type="Pfam" id="PF01266"/>
    </source>
</evidence>
<keyword evidence="2" id="KW-0812">Transmembrane</keyword>
<gene>
    <name evidence="4" type="primary">puuB_3</name>
    <name evidence="4" type="ORF">LAX5112_02525</name>
</gene>
<protein>
    <submittedName>
        <fullName evidence="4">Gamma-glutamylputrescine oxidoreductase</fullName>
        <ecNumber evidence="4">1.4.3.-</ecNumber>
    </submittedName>
</protein>
<dbReference type="RefSeq" id="WP_055672098.1">
    <property type="nucleotide sequence ID" value="NZ_CXWD01000008.1"/>
</dbReference>
<dbReference type="SUPFAM" id="SSF51905">
    <property type="entry name" value="FAD/NAD(P)-binding domain"/>
    <property type="match status" value="1"/>
</dbReference>
<accession>A0A0M7AA33</accession>
<evidence type="ECO:0000313" key="4">
    <source>
        <dbReference type="EMBL" id="CTQ70484.1"/>
    </source>
</evidence>
<evidence type="ECO:0000313" key="5">
    <source>
        <dbReference type="Proteomes" id="UP000053235"/>
    </source>
</evidence>
<dbReference type="OrthoDB" id="9806601at2"/>
<dbReference type="STRING" id="388408.LAX5112_02525"/>
<keyword evidence="5" id="KW-1185">Reference proteome</keyword>